<evidence type="ECO:0000313" key="2">
    <source>
        <dbReference type="Proteomes" id="UP000270988"/>
    </source>
</evidence>
<dbReference type="RefSeq" id="WP_004005059.1">
    <property type="nucleotide sequence ID" value="NZ_CAUQVD010000016.1"/>
</dbReference>
<reference evidence="1 2" key="1">
    <citation type="submission" date="2018-12" db="EMBL/GenBank/DDBJ databases">
        <authorList>
            <consortium name="Pathogen Informatics"/>
        </authorList>
    </citation>
    <scope>NUCLEOTIDE SEQUENCE [LARGE SCALE GENOMIC DNA]</scope>
    <source>
        <strain evidence="1 2">NCTC10918</strain>
    </source>
</reference>
<protein>
    <submittedName>
        <fullName evidence="1">Uncharacterized protein</fullName>
    </submittedName>
</protein>
<evidence type="ECO:0000313" key="1">
    <source>
        <dbReference type="EMBL" id="VEJ29821.1"/>
    </source>
</evidence>
<dbReference type="Proteomes" id="UP000270988">
    <property type="component" value="Chromosome"/>
</dbReference>
<dbReference type="AlphaFoldDB" id="A0A3S5BUR8"/>
<accession>A0A3S5BUR8</accession>
<name>A0A3S5BUR8_9MICC</name>
<dbReference type="GeneID" id="54763599"/>
<dbReference type="STRING" id="762948.HMPREF0733_10077"/>
<sequence length="53" mass="5401">MLTALIISTMLAVILGLGTGLVACCAGIVHRRLARAQSCSSALEQQLSSATSL</sequence>
<proteinExistence type="predicted"/>
<dbReference type="EMBL" id="LR134521">
    <property type="protein sequence ID" value="VEJ29821.1"/>
    <property type="molecule type" value="Genomic_DNA"/>
</dbReference>
<organism evidence="1 2">
    <name type="scientific">Rothia dentocariosa</name>
    <dbReference type="NCBI Taxonomy" id="2047"/>
    <lineage>
        <taxon>Bacteria</taxon>
        <taxon>Bacillati</taxon>
        <taxon>Actinomycetota</taxon>
        <taxon>Actinomycetes</taxon>
        <taxon>Micrococcales</taxon>
        <taxon>Micrococcaceae</taxon>
        <taxon>Rothia</taxon>
    </lineage>
</organism>
<gene>
    <name evidence="1" type="ORF">NCTC10918_01092</name>
</gene>